<evidence type="ECO:0000256" key="3">
    <source>
        <dbReference type="ARBA" id="ARBA00006602"/>
    </source>
</evidence>
<keyword evidence="12" id="KW-1185">Reference proteome</keyword>
<proteinExistence type="inferred from homology"/>
<comment type="subcellular location">
    <subcellularLocation>
        <location evidence="2">Cytoplasm</location>
    </subcellularLocation>
</comment>
<name>A0ABY7AI89_9ALTE</name>
<keyword evidence="6" id="KW-0963">Cytoplasm</keyword>
<dbReference type="InterPro" id="IPR000563">
    <property type="entry name" value="Flag_FliH"/>
</dbReference>
<reference evidence="11" key="1">
    <citation type="submission" date="2022-10" db="EMBL/GenBank/DDBJ databases">
        <title>Catenovulum adriacola sp. nov. isolated in the Harbour of Susak.</title>
        <authorList>
            <person name="Schoch T."/>
            <person name="Reich S.J."/>
            <person name="Stoeferle S."/>
            <person name="Flaiz M."/>
            <person name="Kazda M."/>
            <person name="Riedel C.U."/>
            <person name="Duerre P."/>
        </authorList>
    </citation>
    <scope>NUCLEOTIDE SEQUENCE</scope>
    <source>
        <strain evidence="11">TS8</strain>
    </source>
</reference>
<feature type="domain" description="Flagellar assembly protein FliH/Type III secretion system HrpE" evidence="10">
    <location>
        <begin position="129"/>
        <end position="256"/>
    </location>
</feature>
<evidence type="ECO:0000256" key="7">
    <source>
        <dbReference type="ARBA" id="ARBA00022795"/>
    </source>
</evidence>
<organism evidence="11 12">
    <name type="scientific">Catenovulum adriaticum</name>
    <dbReference type="NCBI Taxonomy" id="2984846"/>
    <lineage>
        <taxon>Bacteria</taxon>
        <taxon>Pseudomonadati</taxon>
        <taxon>Pseudomonadota</taxon>
        <taxon>Gammaproteobacteria</taxon>
        <taxon>Alteromonadales</taxon>
        <taxon>Alteromonadaceae</taxon>
        <taxon>Catenovulum</taxon>
    </lineage>
</organism>
<protein>
    <recommendedName>
        <fullName evidence="4">Flagellar assembly protein FliH</fullName>
    </recommendedName>
</protein>
<dbReference type="Proteomes" id="UP001163726">
    <property type="component" value="Chromosome"/>
</dbReference>
<dbReference type="InterPro" id="IPR018035">
    <property type="entry name" value="Flagellar_FliH/T3SS_HrpE"/>
</dbReference>
<keyword evidence="9" id="KW-1006">Bacterial flagellum protein export</keyword>
<evidence type="ECO:0000256" key="8">
    <source>
        <dbReference type="ARBA" id="ARBA00022927"/>
    </source>
</evidence>
<evidence type="ECO:0000256" key="2">
    <source>
        <dbReference type="ARBA" id="ARBA00004496"/>
    </source>
</evidence>
<evidence type="ECO:0000256" key="5">
    <source>
        <dbReference type="ARBA" id="ARBA00022448"/>
    </source>
</evidence>
<dbReference type="PRINTS" id="PR01003">
    <property type="entry name" value="FLGFLIH"/>
</dbReference>
<keyword evidence="11" id="KW-0966">Cell projection</keyword>
<dbReference type="InterPro" id="IPR051472">
    <property type="entry name" value="T3SS_Stator/FliH"/>
</dbReference>
<comment type="function">
    <text evidence="1">Needed for flagellar regrowth and assembly.</text>
</comment>
<accession>A0ABY7AI89</accession>
<evidence type="ECO:0000313" key="11">
    <source>
        <dbReference type="EMBL" id="WAJ69318.1"/>
    </source>
</evidence>
<evidence type="ECO:0000259" key="10">
    <source>
        <dbReference type="Pfam" id="PF02108"/>
    </source>
</evidence>
<evidence type="ECO:0000256" key="6">
    <source>
        <dbReference type="ARBA" id="ARBA00022490"/>
    </source>
</evidence>
<evidence type="ECO:0000256" key="9">
    <source>
        <dbReference type="ARBA" id="ARBA00023225"/>
    </source>
</evidence>
<dbReference type="PANTHER" id="PTHR34982:SF1">
    <property type="entry name" value="FLAGELLAR ASSEMBLY PROTEIN FLIH"/>
    <property type="match status" value="1"/>
</dbReference>
<keyword evidence="5" id="KW-0813">Transport</keyword>
<sequence length="265" mass="30181">MADDFKYRKSIRRDDDLIADAKAWDIPDMQAELNQKDENYTNVLGKKSNWVYEPPEADEETEEVKPLTIEDVEAIRQAAYEEGFAEGQAQGFEKGEVEGKEQGYEVGLEQGKTQGHEEGLASGTGLMEEKAQHWNDIIAQLDEPLKQLDSQVENELIELVVSLAKAVIQTELKTNPEIILQSVKSAAEFLPFNTQQCQILLHPDDFEMVQESYGDKEINRRQWHLHSDPNVERGGVEIKTQVSSVSYTMDERINEIFENFTQQSS</sequence>
<dbReference type="NCBIfam" id="NF004270">
    <property type="entry name" value="PRK05687.2-1"/>
    <property type="match status" value="1"/>
</dbReference>
<keyword evidence="8" id="KW-0653">Protein transport</keyword>
<evidence type="ECO:0000256" key="1">
    <source>
        <dbReference type="ARBA" id="ARBA00003041"/>
    </source>
</evidence>
<evidence type="ECO:0000313" key="12">
    <source>
        <dbReference type="Proteomes" id="UP001163726"/>
    </source>
</evidence>
<dbReference type="RefSeq" id="WP_268073524.1">
    <property type="nucleotide sequence ID" value="NZ_CP109965.1"/>
</dbReference>
<comment type="similarity">
    <text evidence="3">Belongs to the FliH family.</text>
</comment>
<dbReference type="PANTHER" id="PTHR34982">
    <property type="entry name" value="YOP PROTEINS TRANSLOCATION PROTEIN L"/>
    <property type="match status" value="1"/>
</dbReference>
<evidence type="ECO:0000256" key="4">
    <source>
        <dbReference type="ARBA" id="ARBA00016507"/>
    </source>
</evidence>
<dbReference type="Pfam" id="PF02108">
    <property type="entry name" value="FliH"/>
    <property type="match status" value="1"/>
</dbReference>
<keyword evidence="7" id="KW-1005">Bacterial flagellum biogenesis</keyword>
<gene>
    <name evidence="11" type="primary">fliH</name>
    <name evidence="11" type="ORF">OLW01_08975</name>
</gene>
<keyword evidence="11" id="KW-0969">Cilium</keyword>
<keyword evidence="11" id="KW-0282">Flagellum</keyword>
<dbReference type="EMBL" id="CP109965">
    <property type="protein sequence ID" value="WAJ69318.1"/>
    <property type="molecule type" value="Genomic_DNA"/>
</dbReference>